<dbReference type="InterPro" id="IPR011711">
    <property type="entry name" value="GntR_C"/>
</dbReference>
<dbReference type="RefSeq" id="WP_085896434.1">
    <property type="nucleotide sequence ID" value="NZ_FWFY01000005.1"/>
</dbReference>
<accession>A0A1X6ZBW9</accession>
<protein>
    <submittedName>
        <fullName evidence="5">DNA-binding GntR family transcriptional regulator</fullName>
    </submittedName>
    <submittedName>
        <fullName evidence="6">Putative HTH-type transcriptional regulator YdfH</fullName>
    </submittedName>
</protein>
<dbReference type="OrthoDB" id="9788098at2"/>
<reference evidence="5 8" key="2">
    <citation type="submission" date="2018-03" db="EMBL/GenBank/DDBJ databases">
        <title>Genomic Encyclopedia of Archaeal and Bacterial Type Strains, Phase II (KMG-II): from individual species to whole genera.</title>
        <authorList>
            <person name="Goeker M."/>
        </authorList>
    </citation>
    <scope>NUCLEOTIDE SEQUENCE [LARGE SCALE GENOMIC DNA]</scope>
    <source>
        <strain evidence="5 8">DSM 29956</strain>
    </source>
</reference>
<dbReference type="PANTHER" id="PTHR43537">
    <property type="entry name" value="TRANSCRIPTIONAL REGULATOR, GNTR FAMILY"/>
    <property type="match status" value="1"/>
</dbReference>
<name>A0A1X6ZBW9_9RHOB</name>
<proteinExistence type="predicted"/>
<evidence type="ECO:0000313" key="7">
    <source>
        <dbReference type="Proteomes" id="UP000193495"/>
    </source>
</evidence>
<gene>
    <name evidence="6" type="primary">ydfH_2</name>
    <name evidence="5" type="ORF">CLV79_10572</name>
    <name evidence="6" type="ORF">LOS8367_02100</name>
</gene>
<dbReference type="Proteomes" id="UP000240624">
    <property type="component" value="Unassembled WGS sequence"/>
</dbReference>
<dbReference type="InterPro" id="IPR036388">
    <property type="entry name" value="WH-like_DNA-bd_sf"/>
</dbReference>
<dbReference type="SUPFAM" id="SSF48008">
    <property type="entry name" value="GntR ligand-binding domain-like"/>
    <property type="match status" value="1"/>
</dbReference>
<keyword evidence="1" id="KW-0805">Transcription regulation</keyword>
<organism evidence="6 7">
    <name type="scientific">Limimaricola soesokkakensis</name>
    <dbReference type="NCBI Taxonomy" id="1343159"/>
    <lineage>
        <taxon>Bacteria</taxon>
        <taxon>Pseudomonadati</taxon>
        <taxon>Pseudomonadota</taxon>
        <taxon>Alphaproteobacteria</taxon>
        <taxon>Rhodobacterales</taxon>
        <taxon>Paracoccaceae</taxon>
        <taxon>Limimaricola</taxon>
    </lineage>
</organism>
<dbReference type="InterPro" id="IPR036390">
    <property type="entry name" value="WH_DNA-bd_sf"/>
</dbReference>
<dbReference type="SUPFAM" id="SSF46785">
    <property type="entry name" value="Winged helix' DNA-binding domain"/>
    <property type="match status" value="1"/>
</dbReference>
<dbReference type="Pfam" id="PF07729">
    <property type="entry name" value="FCD"/>
    <property type="match status" value="1"/>
</dbReference>
<evidence type="ECO:0000313" key="6">
    <source>
        <dbReference type="EMBL" id="SLN47125.1"/>
    </source>
</evidence>
<keyword evidence="8" id="KW-1185">Reference proteome</keyword>
<dbReference type="PANTHER" id="PTHR43537:SF6">
    <property type="entry name" value="HTH-TYPE TRANSCRIPTIONAL REPRESSOR RSPR"/>
    <property type="match status" value="1"/>
</dbReference>
<dbReference type="EMBL" id="PYGB01000005">
    <property type="protein sequence ID" value="PSK86365.1"/>
    <property type="molecule type" value="Genomic_DNA"/>
</dbReference>
<dbReference type="InterPro" id="IPR000524">
    <property type="entry name" value="Tscrpt_reg_HTH_GntR"/>
</dbReference>
<dbReference type="Pfam" id="PF00392">
    <property type="entry name" value="GntR"/>
    <property type="match status" value="1"/>
</dbReference>
<evidence type="ECO:0000256" key="2">
    <source>
        <dbReference type="ARBA" id="ARBA00023125"/>
    </source>
</evidence>
<keyword evidence="3" id="KW-0804">Transcription</keyword>
<sequence>MSATNPASFALDASAPVGLQLITSLRARIVTGELTPGTRLSEQDIATGYGLSRQPVREAFIRLAGEKLLEVRPQRGTYVRKIDVAEVEVSRFVREAVEADIARLAARSADAAALAELRRQMADQAKAAQDGGRSFVELDELFHRTLAEMAGRAGAWTHLQPIKMHMDRVRHLTAVEFPVDRLVGQHQAIVDAIAAGDADAAEAAVRTHLRGVLDDLPKVAEAHPDFFIAEPAP</sequence>
<dbReference type="Gene3D" id="1.20.120.530">
    <property type="entry name" value="GntR ligand-binding domain-like"/>
    <property type="match status" value="1"/>
</dbReference>
<keyword evidence="2 5" id="KW-0238">DNA-binding</keyword>
<dbReference type="InterPro" id="IPR008920">
    <property type="entry name" value="TF_FadR/GntR_C"/>
</dbReference>
<reference evidence="6 7" key="1">
    <citation type="submission" date="2017-03" db="EMBL/GenBank/DDBJ databases">
        <authorList>
            <person name="Afonso C.L."/>
            <person name="Miller P.J."/>
            <person name="Scott M.A."/>
            <person name="Spackman E."/>
            <person name="Goraichik I."/>
            <person name="Dimitrov K.M."/>
            <person name="Suarez D.L."/>
            <person name="Swayne D.E."/>
        </authorList>
    </citation>
    <scope>NUCLEOTIDE SEQUENCE [LARGE SCALE GENOMIC DNA]</scope>
    <source>
        <strain evidence="6 7">CECT 8367</strain>
    </source>
</reference>
<dbReference type="SMART" id="SM00345">
    <property type="entry name" value="HTH_GNTR"/>
    <property type="match status" value="1"/>
</dbReference>
<dbReference type="SMART" id="SM00895">
    <property type="entry name" value="FCD"/>
    <property type="match status" value="1"/>
</dbReference>
<evidence type="ECO:0000313" key="8">
    <source>
        <dbReference type="Proteomes" id="UP000240624"/>
    </source>
</evidence>
<dbReference type="GO" id="GO:0003700">
    <property type="term" value="F:DNA-binding transcription factor activity"/>
    <property type="evidence" value="ECO:0007669"/>
    <property type="project" value="InterPro"/>
</dbReference>
<dbReference type="GO" id="GO:0003677">
    <property type="term" value="F:DNA binding"/>
    <property type="evidence" value="ECO:0007669"/>
    <property type="project" value="UniProtKB-KW"/>
</dbReference>
<dbReference type="AlphaFoldDB" id="A0A1X6ZBW9"/>
<dbReference type="Gene3D" id="1.10.10.10">
    <property type="entry name" value="Winged helix-like DNA-binding domain superfamily/Winged helix DNA-binding domain"/>
    <property type="match status" value="1"/>
</dbReference>
<dbReference type="PROSITE" id="PS50949">
    <property type="entry name" value="HTH_GNTR"/>
    <property type="match status" value="1"/>
</dbReference>
<feature type="domain" description="HTH gntR-type" evidence="4">
    <location>
        <begin position="15"/>
        <end position="82"/>
    </location>
</feature>
<dbReference type="Proteomes" id="UP000193495">
    <property type="component" value="Unassembled WGS sequence"/>
</dbReference>
<evidence type="ECO:0000256" key="3">
    <source>
        <dbReference type="ARBA" id="ARBA00023163"/>
    </source>
</evidence>
<evidence type="ECO:0000259" key="4">
    <source>
        <dbReference type="PROSITE" id="PS50949"/>
    </source>
</evidence>
<dbReference type="CDD" id="cd07377">
    <property type="entry name" value="WHTH_GntR"/>
    <property type="match status" value="1"/>
</dbReference>
<evidence type="ECO:0000313" key="5">
    <source>
        <dbReference type="EMBL" id="PSK86365.1"/>
    </source>
</evidence>
<dbReference type="EMBL" id="FWFY01000005">
    <property type="protein sequence ID" value="SLN47125.1"/>
    <property type="molecule type" value="Genomic_DNA"/>
</dbReference>
<evidence type="ECO:0000256" key="1">
    <source>
        <dbReference type="ARBA" id="ARBA00023015"/>
    </source>
</evidence>